<organism evidence="4 5">
    <name type="scientific">Popillia japonica</name>
    <name type="common">Japanese beetle</name>
    <dbReference type="NCBI Taxonomy" id="7064"/>
    <lineage>
        <taxon>Eukaryota</taxon>
        <taxon>Metazoa</taxon>
        <taxon>Ecdysozoa</taxon>
        <taxon>Arthropoda</taxon>
        <taxon>Hexapoda</taxon>
        <taxon>Insecta</taxon>
        <taxon>Pterygota</taxon>
        <taxon>Neoptera</taxon>
        <taxon>Endopterygota</taxon>
        <taxon>Coleoptera</taxon>
        <taxon>Polyphaga</taxon>
        <taxon>Scarabaeiformia</taxon>
        <taxon>Scarabaeidae</taxon>
        <taxon>Rutelinae</taxon>
        <taxon>Popillia</taxon>
    </lineage>
</organism>
<evidence type="ECO:0000256" key="3">
    <source>
        <dbReference type="SAM" id="SignalP"/>
    </source>
</evidence>
<feature type="transmembrane region" description="Helical" evidence="2">
    <location>
        <begin position="167"/>
        <end position="188"/>
    </location>
</feature>
<evidence type="ECO:0000313" key="4">
    <source>
        <dbReference type="EMBL" id="KAK9703305.1"/>
    </source>
</evidence>
<gene>
    <name evidence="4" type="ORF">QE152_g29424</name>
</gene>
<evidence type="ECO:0000256" key="1">
    <source>
        <dbReference type="SAM" id="MobiDB-lite"/>
    </source>
</evidence>
<keyword evidence="2" id="KW-1133">Transmembrane helix</keyword>
<feature type="compositionally biased region" description="Polar residues" evidence="1">
    <location>
        <begin position="328"/>
        <end position="346"/>
    </location>
</feature>
<feature type="compositionally biased region" description="Basic and acidic residues" evidence="1">
    <location>
        <begin position="269"/>
        <end position="285"/>
    </location>
</feature>
<keyword evidence="5" id="KW-1185">Reference proteome</keyword>
<dbReference type="EMBL" id="JASPKY010000373">
    <property type="protein sequence ID" value="KAK9703305.1"/>
    <property type="molecule type" value="Genomic_DNA"/>
</dbReference>
<keyword evidence="2" id="KW-0812">Transmembrane</keyword>
<sequence length="346" mass="38330">MRPIVLLVALVVHLKSVSSQRLVPPKKYHAEDEDDLPALPDEEQQELDNNGTTGKGLYLGAACDGTCSTKLSHVYCNPNTGTCECEKKYPVKLNPQTGCGKPKKLGEQCYYKETCTYADQYASCIQVHHNAICQCRTGYHTVSIQKPSKREFCAEDLVVMTTNFSTFAGVLSGIALLSGLICFVLKLFNQNMYTGRHRYGNANLPPPIATAHFVLERCRPVADDAGPSIDVQRVEPARGVAVSASRAGSRRPSIASVHSSNSVRSYSMRRYEREREQKEEREMQKRLARMASLTNSTSRIPPTPSPHSTDDLLPTLEEDKQVPLAISEESSNSFQDDLPSTSKQYP</sequence>
<comment type="caution">
    <text evidence="4">The sequence shown here is derived from an EMBL/GenBank/DDBJ whole genome shotgun (WGS) entry which is preliminary data.</text>
</comment>
<evidence type="ECO:0000313" key="5">
    <source>
        <dbReference type="Proteomes" id="UP001458880"/>
    </source>
</evidence>
<proteinExistence type="predicted"/>
<accession>A0AAW1JI37</accession>
<feature type="signal peptide" evidence="3">
    <location>
        <begin position="1"/>
        <end position="19"/>
    </location>
</feature>
<feature type="chain" id="PRO_5043844745" evidence="3">
    <location>
        <begin position="20"/>
        <end position="346"/>
    </location>
</feature>
<reference evidence="4 5" key="1">
    <citation type="journal article" date="2024" name="BMC Genomics">
        <title>De novo assembly and annotation of Popillia japonica's genome with initial clues to its potential as an invasive pest.</title>
        <authorList>
            <person name="Cucini C."/>
            <person name="Boschi S."/>
            <person name="Funari R."/>
            <person name="Cardaioli E."/>
            <person name="Iannotti N."/>
            <person name="Marturano G."/>
            <person name="Paoli F."/>
            <person name="Bruttini M."/>
            <person name="Carapelli A."/>
            <person name="Frati F."/>
            <person name="Nardi F."/>
        </authorList>
    </citation>
    <scope>NUCLEOTIDE SEQUENCE [LARGE SCALE GENOMIC DNA]</scope>
    <source>
        <strain evidence="4">DMR45628</strain>
    </source>
</reference>
<feature type="region of interest" description="Disordered" evidence="1">
    <location>
        <begin position="241"/>
        <end position="346"/>
    </location>
</feature>
<feature type="compositionally biased region" description="Low complexity" evidence="1">
    <location>
        <begin position="253"/>
        <end position="268"/>
    </location>
</feature>
<name>A0AAW1JI37_POPJA</name>
<dbReference type="AlphaFoldDB" id="A0AAW1JI37"/>
<dbReference type="Proteomes" id="UP001458880">
    <property type="component" value="Unassembled WGS sequence"/>
</dbReference>
<keyword evidence="3" id="KW-0732">Signal</keyword>
<keyword evidence="2" id="KW-0472">Membrane</keyword>
<protein>
    <submittedName>
        <fullName evidence="4">Uncharacterized protein</fullName>
    </submittedName>
</protein>
<evidence type="ECO:0000256" key="2">
    <source>
        <dbReference type="SAM" id="Phobius"/>
    </source>
</evidence>